<feature type="transmembrane region" description="Helical" evidence="7">
    <location>
        <begin position="78"/>
        <end position="100"/>
    </location>
</feature>
<gene>
    <name evidence="8" type="ORF">MAN_05590</name>
</gene>
<evidence type="ECO:0000256" key="5">
    <source>
        <dbReference type="PIRSR" id="PIRSR018169-1"/>
    </source>
</evidence>
<dbReference type="EC" id="3.1.1.47" evidence="1"/>
<evidence type="ECO:0000256" key="1">
    <source>
        <dbReference type="ARBA" id="ARBA00013201"/>
    </source>
</evidence>
<dbReference type="SUPFAM" id="SSF53474">
    <property type="entry name" value="alpha/beta-Hydrolases"/>
    <property type="match status" value="1"/>
</dbReference>
<feature type="active site" description="Nucleophile" evidence="5">
    <location>
        <position position="362"/>
    </location>
</feature>
<dbReference type="EMBL" id="AZNF01000006">
    <property type="protein sequence ID" value="KID65931.1"/>
    <property type="molecule type" value="Genomic_DNA"/>
</dbReference>
<proteinExistence type="predicted"/>
<keyword evidence="7" id="KW-0472">Membrane</keyword>
<dbReference type="AlphaFoldDB" id="A0A0B4FJA9"/>
<sequence>MPRDSQPPPSPTLELTSLSPTSSISPDSPLLTPTSTAPPPRWALPSRTRLQHLLDGTRTASRAILLRTRRLAPLPRRLSWTSGVLCTLLAYTIACLTLSIPPFASRLPAYTGPHAVGAIDMEVPLPQARLIADPVFKHSHTPAFKLETVLLTLYYPASPSASSSSPPLPWIPRPISLTAQGYARFARADNFLTRPLFTFLLWLAAGSVTIPAATDVPLLAGSAGGAKLPVVVFSHGMASSRTDYTHYLGSLASRGVVVAALEHRDGSCPGTLIHLPDRPPLQRPHFRASDLFASPTNRTPVDTPSMKRHQLAFRDAEIFETIRLLRFLDANASVPSTRTPPKSLGSFASRLDLDTLVTAGHSYGATAALQALRHAPSSSSSSSSGNKGPNPSVAGIALDPGKESGPLNAALNVSLLVVHSDSWSRQRTLFFGRPHFDTVRDLVAGVLERSSRPAWFLTSLGTSHPSVSDAPLIEPLLLSWTTGATLNVREALGEYVRVSHDFIQSLRTAEVDGILQEKVTHTEYNKWVSDERRASFPKDMARLWEIHVSPASSNDLKSPDGQS</sequence>
<feature type="compositionally biased region" description="Pro residues" evidence="6">
    <location>
        <begin position="1"/>
        <end position="11"/>
    </location>
</feature>
<keyword evidence="7" id="KW-0812">Transmembrane</keyword>
<organism evidence="8 9">
    <name type="scientific">Metarhizium anisopliae (strain ARSEF 549)</name>
    <dbReference type="NCBI Taxonomy" id="3151832"/>
    <lineage>
        <taxon>Eukaryota</taxon>
        <taxon>Fungi</taxon>
        <taxon>Dikarya</taxon>
        <taxon>Ascomycota</taxon>
        <taxon>Pezizomycotina</taxon>
        <taxon>Sordariomycetes</taxon>
        <taxon>Hypocreomycetidae</taxon>
        <taxon>Hypocreales</taxon>
        <taxon>Clavicipitaceae</taxon>
        <taxon>Metarhizium</taxon>
    </lineage>
</organism>
<dbReference type="PANTHER" id="PTHR10272">
    <property type="entry name" value="PLATELET-ACTIVATING FACTOR ACETYLHYDROLASE"/>
    <property type="match status" value="1"/>
</dbReference>
<feature type="region of interest" description="Disordered" evidence="6">
    <location>
        <begin position="374"/>
        <end position="399"/>
    </location>
</feature>
<evidence type="ECO:0000256" key="2">
    <source>
        <dbReference type="ARBA" id="ARBA00022801"/>
    </source>
</evidence>
<keyword evidence="7" id="KW-1133">Transmembrane helix</keyword>
<evidence type="ECO:0000256" key="3">
    <source>
        <dbReference type="ARBA" id="ARBA00022963"/>
    </source>
</evidence>
<keyword evidence="2" id="KW-0378">Hydrolase</keyword>
<dbReference type="Proteomes" id="UP000031186">
    <property type="component" value="Unassembled WGS sequence"/>
</dbReference>
<feature type="region of interest" description="Disordered" evidence="6">
    <location>
        <begin position="1"/>
        <end position="43"/>
    </location>
</feature>
<dbReference type="OrthoDB" id="2363873at2759"/>
<dbReference type="VEuPathDB" id="FungiDB:MAN_05590"/>
<evidence type="ECO:0000256" key="4">
    <source>
        <dbReference type="ARBA" id="ARBA00023098"/>
    </source>
</evidence>
<keyword evidence="3" id="KW-0442">Lipid degradation</keyword>
<evidence type="ECO:0000313" key="8">
    <source>
        <dbReference type="EMBL" id="KID65931.1"/>
    </source>
</evidence>
<feature type="non-terminal residue" evidence="8">
    <location>
        <position position="1"/>
    </location>
</feature>
<keyword evidence="4" id="KW-0443">Lipid metabolism</keyword>
<protein>
    <recommendedName>
        <fullName evidence="1">1-alkyl-2-acetylglycerophosphocholine esterase</fullName>
        <ecNumber evidence="1">3.1.1.47</ecNumber>
    </recommendedName>
</protein>
<dbReference type="GO" id="GO:0016042">
    <property type="term" value="P:lipid catabolic process"/>
    <property type="evidence" value="ECO:0007669"/>
    <property type="project" value="UniProtKB-KW"/>
</dbReference>
<dbReference type="Pfam" id="PF03403">
    <property type="entry name" value="PAF-AH_p_II"/>
    <property type="match status" value="1"/>
</dbReference>
<reference evidence="8 9" key="1">
    <citation type="journal article" date="2014" name="Proc. Natl. Acad. Sci. U.S.A.">
        <title>Trajectory and genomic determinants of fungal-pathogen speciation and host adaptation.</title>
        <authorList>
            <person name="Hu X."/>
            <person name="Xiao G."/>
            <person name="Zheng P."/>
            <person name="Shang Y."/>
            <person name="Su Y."/>
            <person name="Zhang X."/>
            <person name="Liu X."/>
            <person name="Zhan S."/>
            <person name="St Leger R.J."/>
            <person name="Wang C."/>
        </authorList>
    </citation>
    <scope>NUCLEOTIDE SEQUENCE [LARGE SCALE GENOMIC DNA]</scope>
    <source>
        <strain evidence="8 9">ARSEF 549</strain>
    </source>
</reference>
<dbReference type="InterPro" id="IPR029058">
    <property type="entry name" value="AB_hydrolase_fold"/>
</dbReference>
<evidence type="ECO:0000313" key="9">
    <source>
        <dbReference type="Proteomes" id="UP000031186"/>
    </source>
</evidence>
<dbReference type="InterPro" id="IPR016715">
    <property type="entry name" value="PAF_acetylhydro_eukaryote"/>
</dbReference>
<evidence type="ECO:0000256" key="7">
    <source>
        <dbReference type="SAM" id="Phobius"/>
    </source>
</evidence>
<dbReference type="PANTHER" id="PTHR10272:SF11">
    <property type="entry name" value="PHOSPHOLIPASE-RELATED"/>
    <property type="match status" value="1"/>
</dbReference>
<dbReference type="HOGENOM" id="CLU_022501_3_0_1"/>
<feature type="active site" description="Charge relay system" evidence="5">
    <location>
        <position position="464"/>
    </location>
</feature>
<dbReference type="Gene3D" id="3.40.50.1820">
    <property type="entry name" value="alpha/beta hydrolase"/>
    <property type="match status" value="1"/>
</dbReference>
<name>A0A0B4FJA9_METAF</name>
<accession>A0A0B4FJA9</accession>
<dbReference type="PIRSF" id="PIRSF018169">
    <property type="entry name" value="PAF_acetylhydrolase"/>
    <property type="match status" value="1"/>
</dbReference>
<evidence type="ECO:0000256" key="6">
    <source>
        <dbReference type="SAM" id="MobiDB-lite"/>
    </source>
</evidence>
<feature type="active site" description="Charge relay system" evidence="5">
    <location>
        <position position="399"/>
    </location>
</feature>
<dbReference type="GO" id="GO:0003847">
    <property type="term" value="F:1-alkyl-2-acetylglycerophosphocholine esterase activity"/>
    <property type="evidence" value="ECO:0007669"/>
    <property type="project" value="UniProtKB-EC"/>
</dbReference>
<keyword evidence="9" id="KW-1185">Reference proteome</keyword>
<comment type="caution">
    <text evidence="8">The sequence shown here is derived from an EMBL/GenBank/DDBJ whole genome shotgun (WGS) entry which is preliminary data.</text>
</comment>
<feature type="compositionally biased region" description="Low complexity" evidence="6">
    <location>
        <begin position="12"/>
        <end position="35"/>
    </location>
</feature>